<dbReference type="RefSeq" id="WP_229346225.1">
    <property type="nucleotide sequence ID" value="NZ_JAJFAT010000012.1"/>
</dbReference>
<dbReference type="SFLD" id="SFLDG01094">
    <property type="entry name" value="Uncharacterised_Radical_SAM_Su"/>
    <property type="match status" value="1"/>
</dbReference>
<keyword evidence="3" id="KW-0949">S-adenosyl-L-methionine</keyword>
<dbReference type="InterPro" id="IPR007197">
    <property type="entry name" value="rSAM"/>
</dbReference>
<dbReference type="Gene3D" id="3.20.20.70">
    <property type="entry name" value="Aldolase class I"/>
    <property type="match status" value="1"/>
</dbReference>
<comment type="cofactor">
    <cofactor evidence="1">
        <name>[4Fe-4S] cluster</name>
        <dbReference type="ChEBI" id="CHEBI:49883"/>
    </cofactor>
</comment>
<evidence type="ECO:0000259" key="7">
    <source>
        <dbReference type="PROSITE" id="PS51918"/>
    </source>
</evidence>
<keyword evidence="9" id="KW-1185">Reference proteome</keyword>
<dbReference type="InterPro" id="IPR013785">
    <property type="entry name" value="Aldolase_TIM"/>
</dbReference>
<keyword evidence="6" id="KW-0411">Iron-sulfur</keyword>
<evidence type="ECO:0000256" key="3">
    <source>
        <dbReference type="ARBA" id="ARBA00022691"/>
    </source>
</evidence>
<dbReference type="PROSITE" id="PS51918">
    <property type="entry name" value="RADICAL_SAM"/>
    <property type="match status" value="1"/>
</dbReference>
<dbReference type="Proteomes" id="UP001199296">
    <property type="component" value="Unassembled WGS sequence"/>
</dbReference>
<evidence type="ECO:0000313" key="9">
    <source>
        <dbReference type="Proteomes" id="UP001199296"/>
    </source>
</evidence>
<dbReference type="GO" id="GO:0003824">
    <property type="term" value="F:catalytic activity"/>
    <property type="evidence" value="ECO:0007669"/>
    <property type="project" value="InterPro"/>
</dbReference>
<protein>
    <submittedName>
        <fullName evidence="8">Anaerobic ribonucleoside-triphosphate reductase activating protein</fullName>
    </submittedName>
</protein>
<dbReference type="CDD" id="cd01335">
    <property type="entry name" value="Radical_SAM"/>
    <property type="match status" value="1"/>
</dbReference>
<evidence type="ECO:0000256" key="5">
    <source>
        <dbReference type="ARBA" id="ARBA00023004"/>
    </source>
</evidence>
<evidence type="ECO:0000256" key="2">
    <source>
        <dbReference type="ARBA" id="ARBA00022485"/>
    </source>
</evidence>
<evidence type="ECO:0000256" key="6">
    <source>
        <dbReference type="ARBA" id="ARBA00023014"/>
    </source>
</evidence>
<dbReference type="InterPro" id="IPR034457">
    <property type="entry name" value="Organic_radical-activating"/>
</dbReference>
<evidence type="ECO:0000256" key="4">
    <source>
        <dbReference type="ARBA" id="ARBA00022723"/>
    </source>
</evidence>
<dbReference type="SFLD" id="SFLDS00029">
    <property type="entry name" value="Radical_SAM"/>
    <property type="match status" value="1"/>
</dbReference>
<keyword evidence="4" id="KW-0479">Metal-binding</keyword>
<reference evidence="8 9" key="1">
    <citation type="submission" date="2021-10" db="EMBL/GenBank/DDBJ databases">
        <authorList>
            <person name="Grouzdev D.S."/>
            <person name="Pantiukh K.S."/>
            <person name="Krutkina M.S."/>
        </authorList>
    </citation>
    <scope>NUCLEOTIDE SEQUENCE [LARGE SCALE GENOMIC DNA]</scope>
    <source>
        <strain evidence="8 9">Z-7514</strain>
    </source>
</reference>
<accession>A0AAW4X131</accession>
<gene>
    <name evidence="8" type="ORF">LJ207_09335</name>
</gene>
<proteinExistence type="predicted"/>
<feature type="domain" description="Radical SAM core" evidence="7">
    <location>
        <begin position="16"/>
        <end position="233"/>
    </location>
</feature>
<keyword evidence="2" id="KW-0004">4Fe-4S</keyword>
<sequence length="233" mass="26805">MIKLKLAGLKKTSLIDYPKLISAVVFTRGCNFSCGYCHNSQLIDNKAAEENMPEDIFFDFLSKRQQLLDGVVISGGEPTLQPDLKDFIKRIKREYNLKIKLDSNGSNQSIIKELIKANLIDYLAVDIKQSWDNYSNLSSEAIIPELKKTFSLILNSELEYEFRTTVVPGWHDKKEIEKIAKTIQGADRYYIQNFKAVNTLDPVLKERRSFSPTELQSFKEAAEKYLRVVKIRN</sequence>
<name>A0AAW4X131_9FIRM</name>
<comment type="caution">
    <text evidence="8">The sequence shown here is derived from an EMBL/GenBank/DDBJ whole genome shotgun (WGS) entry which is preliminary data.</text>
</comment>
<dbReference type="PANTHER" id="PTHR30352:SF13">
    <property type="entry name" value="GLYCYL-RADICAL ENZYME ACTIVATING ENZYME YJJW-RELATED"/>
    <property type="match status" value="1"/>
</dbReference>
<dbReference type="PANTHER" id="PTHR30352">
    <property type="entry name" value="PYRUVATE FORMATE-LYASE-ACTIVATING ENZYME"/>
    <property type="match status" value="1"/>
</dbReference>
<dbReference type="SUPFAM" id="SSF102114">
    <property type="entry name" value="Radical SAM enzymes"/>
    <property type="match status" value="1"/>
</dbReference>
<evidence type="ECO:0000256" key="1">
    <source>
        <dbReference type="ARBA" id="ARBA00001966"/>
    </source>
</evidence>
<dbReference type="EMBL" id="JAJFAT010000012">
    <property type="protein sequence ID" value="MCC3145524.1"/>
    <property type="molecule type" value="Genomic_DNA"/>
</dbReference>
<dbReference type="AlphaFoldDB" id="A0AAW4X131"/>
<keyword evidence="5" id="KW-0408">Iron</keyword>
<dbReference type="Pfam" id="PF04055">
    <property type="entry name" value="Radical_SAM"/>
    <property type="match status" value="1"/>
</dbReference>
<evidence type="ECO:0000313" key="8">
    <source>
        <dbReference type="EMBL" id="MCC3145524.1"/>
    </source>
</evidence>
<dbReference type="GO" id="GO:0051539">
    <property type="term" value="F:4 iron, 4 sulfur cluster binding"/>
    <property type="evidence" value="ECO:0007669"/>
    <property type="project" value="UniProtKB-KW"/>
</dbReference>
<dbReference type="InterPro" id="IPR012840">
    <property type="entry name" value="NrdG2"/>
</dbReference>
<organism evidence="8 9">
    <name type="scientific">Halanaerobium polyolivorans</name>
    <dbReference type="NCBI Taxonomy" id="2886943"/>
    <lineage>
        <taxon>Bacteria</taxon>
        <taxon>Bacillati</taxon>
        <taxon>Bacillota</taxon>
        <taxon>Clostridia</taxon>
        <taxon>Halanaerobiales</taxon>
        <taxon>Halanaerobiaceae</taxon>
        <taxon>Halanaerobium</taxon>
    </lineage>
</organism>
<dbReference type="InterPro" id="IPR058240">
    <property type="entry name" value="rSAM_sf"/>
</dbReference>
<dbReference type="NCBIfam" id="TIGR02495">
    <property type="entry name" value="NrdG2"/>
    <property type="match status" value="1"/>
</dbReference>
<dbReference type="GO" id="GO:0046872">
    <property type="term" value="F:metal ion binding"/>
    <property type="evidence" value="ECO:0007669"/>
    <property type="project" value="UniProtKB-KW"/>
</dbReference>